<dbReference type="GO" id="GO:0005975">
    <property type="term" value="P:carbohydrate metabolic process"/>
    <property type="evidence" value="ECO:0007669"/>
    <property type="project" value="InterPro"/>
</dbReference>
<evidence type="ECO:0000259" key="7">
    <source>
        <dbReference type="Pfam" id="PF02836"/>
    </source>
</evidence>
<name>A0A1F7F6U4_UNCRA</name>
<sequence length="566" mass="64312">MNTITPYPRHVSRTVHLLDGMWDFMFLGTECDLEAIDLKNLAYIDRMPVPGAFDASPAYAGKRGTAAYRTLVEVTPGMPGRIRFHGLGMWCRIIVDGTMLHESSLPYSGFWVQVPASEKRVRELIVLIDNRFDKKRVPLQEQFFDFYAYGGIFRSVAWHETPACFIERARIKTLDLASGKIEADILFNGATPDQITLSVSLDNSAIQEFQNIPVKNNRVAVDLTVPNPTPWSPENPCLHIMQVRTKDDDIVERFGLRTIEAKKGSVFLNGQTIKLLGYCRHEAHPQYGPALPLQQLVDDLQLLKDLGCNFVRGSHYPQDQRFLDLCDEKGFLVMEESLGWGQKVEHFKNQLFVEAQERQTRLMVQNSINHPSVVLWGFLNEGASNIPESRDLYTRLAACIRAEDPSRLVTYASMFPFDDLNFDLADVVCVNTYPGWYAIDREKMAPLDEIVPHINKIMDSLGKRGFGKKPFILSEIGAGAIYGWRDPLHAHWSEEFQTEHLKTVCIEVKNNSAIAGVSLWQFCDCRTHASAFALTRPRAFNNKGTVDEYRRPKLAYEAVKMVFKAQ</sequence>
<dbReference type="Pfam" id="PF00703">
    <property type="entry name" value="Glyco_hydro_2"/>
    <property type="match status" value="1"/>
</dbReference>
<feature type="domain" description="Glycoside hydrolase family 2 catalytic" evidence="7">
    <location>
        <begin position="260"/>
        <end position="562"/>
    </location>
</feature>
<proteinExistence type="inferred from homology"/>
<dbReference type="InterPro" id="IPR013783">
    <property type="entry name" value="Ig-like_fold"/>
</dbReference>
<keyword evidence="5" id="KW-0326">Glycosidase</keyword>
<evidence type="ECO:0000313" key="8">
    <source>
        <dbReference type="EMBL" id="OGK02313.1"/>
    </source>
</evidence>
<comment type="caution">
    <text evidence="8">The sequence shown here is derived from an EMBL/GenBank/DDBJ whole genome shotgun (WGS) entry which is preliminary data.</text>
</comment>
<dbReference type="GO" id="GO:0030246">
    <property type="term" value="F:carbohydrate binding"/>
    <property type="evidence" value="ECO:0007669"/>
    <property type="project" value="TreeGrafter"/>
</dbReference>
<dbReference type="GO" id="GO:0019391">
    <property type="term" value="P:glucuronoside catabolic process"/>
    <property type="evidence" value="ECO:0007669"/>
    <property type="project" value="TreeGrafter"/>
</dbReference>
<dbReference type="SUPFAM" id="SSF49785">
    <property type="entry name" value="Galactose-binding domain-like"/>
    <property type="match status" value="1"/>
</dbReference>
<dbReference type="InterPro" id="IPR017853">
    <property type="entry name" value="GH"/>
</dbReference>
<dbReference type="Pfam" id="PF02836">
    <property type="entry name" value="Glyco_hydro_2_C"/>
    <property type="match status" value="1"/>
</dbReference>
<dbReference type="InterPro" id="IPR006103">
    <property type="entry name" value="Glyco_hydro_2_cat"/>
</dbReference>
<dbReference type="InterPro" id="IPR036156">
    <property type="entry name" value="Beta-gal/glucu_dom_sf"/>
</dbReference>
<dbReference type="GO" id="GO:0004566">
    <property type="term" value="F:beta-glucuronidase activity"/>
    <property type="evidence" value="ECO:0007669"/>
    <property type="project" value="UniProtKB-EC"/>
</dbReference>
<comment type="similarity">
    <text evidence="1">Belongs to the glycosyl hydrolase 2 family.</text>
</comment>
<organism evidence="8 9">
    <name type="scientific">Candidatus Raymondbacteria bacterium RIFOXYD12_FULL_49_13</name>
    <dbReference type="NCBI Taxonomy" id="1817890"/>
    <lineage>
        <taxon>Bacteria</taxon>
        <taxon>Raymondiibacteriota</taxon>
    </lineage>
</organism>
<evidence type="ECO:0000256" key="3">
    <source>
        <dbReference type="ARBA" id="ARBA00016205"/>
    </source>
</evidence>
<gene>
    <name evidence="8" type="ORF">A2519_16215</name>
</gene>
<accession>A0A1F7F6U4</accession>
<evidence type="ECO:0000256" key="1">
    <source>
        <dbReference type="ARBA" id="ARBA00007401"/>
    </source>
</evidence>
<feature type="domain" description="Glycoside hydrolase family 2 immunoglobulin-like beta-sandwich" evidence="6">
    <location>
        <begin position="165"/>
        <end position="257"/>
    </location>
</feature>
<dbReference type="Gene3D" id="2.60.40.10">
    <property type="entry name" value="Immunoglobulins"/>
    <property type="match status" value="1"/>
</dbReference>
<dbReference type="Proteomes" id="UP000179243">
    <property type="component" value="Unassembled WGS sequence"/>
</dbReference>
<dbReference type="SUPFAM" id="SSF49303">
    <property type="entry name" value="beta-Galactosidase/glucuronidase domain"/>
    <property type="match status" value="1"/>
</dbReference>
<protein>
    <recommendedName>
        <fullName evidence="3">Beta-glucuronidase</fullName>
        <ecNumber evidence="2">3.2.1.31</ecNumber>
    </recommendedName>
</protein>
<reference evidence="8 9" key="1">
    <citation type="journal article" date="2016" name="Nat. Commun.">
        <title>Thousands of microbial genomes shed light on interconnected biogeochemical processes in an aquifer system.</title>
        <authorList>
            <person name="Anantharaman K."/>
            <person name="Brown C.T."/>
            <person name="Hug L.A."/>
            <person name="Sharon I."/>
            <person name="Castelle C.J."/>
            <person name="Probst A.J."/>
            <person name="Thomas B.C."/>
            <person name="Singh A."/>
            <person name="Wilkins M.J."/>
            <person name="Karaoz U."/>
            <person name="Brodie E.L."/>
            <person name="Williams K.H."/>
            <person name="Hubbard S.S."/>
            <person name="Banfield J.F."/>
        </authorList>
    </citation>
    <scope>NUCLEOTIDE SEQUENCE [LARGE SCALE GENOMIC DNA]</scope>
</reference>
<dbReference type="PRINTS" id="PR00132">
    <property type="entry name" value="GLHYDRLASE2"/>
</dbReference>
<dbReference type="AlphaFoldDB" id="A0A1F7F6U4"/>
<dbReference type="Gene3D" id="3.20.20.80">
    <property type="entry name" value="Glycosidases"/>
    <property type="match status" value="1"/>
</dbReference>
<dbReference type="InterPro" id="IPR006101">
    <property type="entry name" value="Glyco_hydro_2"/>
</dbReference>
<dbReference type="InterPro" id="IPR008979">
    <property type="entry name" value="Galactose-bd-like_sf"/>
</dbReference>
<evidence type="ECO:0000256" key="2">
    <source>
        <dbReference type="ARBA" id="ARBA00012761"/>
    </source>
</evidence>
<dbReference type="InterPro" id="IPR006102">
    <property type="entry name" value="Ig-like_GH2"/>
</dbReference>
<dbReference type="EMBL" id="MFYX01000110">
    <property type="protein sequence ID" value="OGK02313.1"/>
    <property type="molecule type" value="Genomic_DNA"/>
</dbReference>
<evidence type="ECO:0000313" key="9">
    <source>
        <dbReference type="Proteomes" id="UP000179243"/>
    </source>
</evidence>
<dbReference type="PANTHER" id="PTHR10066:SF67">
    <property type="entry name" value="BETA-GLUCURONIDASE"/>
    <property type="match status" value="1"/>
</dbReference>
<evidence type="ECO:0000259" key="6">
    <source>
        <dbReference type="Pfam" id="PF00703"/>
    </source>
</evidence>
<dbReference type="SUPFAM" id="SSF51445">
    <property type="entry name" value="(Trans)glycosidases"/>
    <property type="match status" value="1"/>
</dbReference>
<dbReference type="EC" id="3.2.1.31" evidence="2"/>
<evidence type="ECO:0000256" key="4">
    <source>
        <dbReference type="ARBA" id="ARBA00022801"/>
    </source>
</evidence>
<dbReference type="Gene3D" id="2.60.120.260">
    <property type="entry name" value="Galactose-binding domain-like"/>
    <property type="match status" value="1"/>
</dbReference>
<evidence type="ECO:0000256" key="5">
    <source>
        <dbReference type="ARBA" id="ARBA00023295"/>
    </source>
</evidence>
<dbReference type="PANTHER" id="PTHR10066">
    <property type="entry name" value="BETA-GLUCURONIDASE"/>
    <property type="match status" value="1"/>
</dbReference>
<keyword evidence="4" id="KW-0378">Hydrolase</keyword>